<dbReference type="InterPro" id="IPR003761">
    <property type="entry name" value="Exonuc_VII_S"/>
</dbReference>
<evidence type="ECO:0000256" key="6">
    <source>
        <dbReference type="HAMAP-Rule" id="MF_00337"/>
    </source>
</evidence>
<keyword evidence="3 6" id="KW-0540">Nuclease</keyword>
<dbReference type="PIRSF" id="PIRSF006488">
    <property type="entry name" value="Exonuc_VII_S"/>
    <property type="match status" value="1"/>
</dbReference>
<dbReference type="Gene3D" id="1.10.287.1040">
    <property type="entry name" value="Exonuclease VII, small subunit"/>
    <property type="match status" value="1"/>
</dbReference>
<keyword evidence="2 6" id="KW-0963">Cytoplasm</keyword>
<evidence type="ECO:0000256" key="4">
    <source>
        <dbReference type="ARBA" id="ARBA00022801"/>
    </source>
</evidence>
<keyword evidence="5 6" id="KW-0269">Exonuclease</keyword>
<evidence type="ECO:0000256" key="3">
    <source>
        <dbReference type="ARBA" id="ARBA00022722"/>
    </source>
</evidence>
<dbReference type="HAMAP" id="MF_00337">
    <property type="entry name" value="Exonuc_7_S"/>
    <property type="match status" value="1"/>
</dbReference>
<dbReference type="Pfam" id="PF02609">
    <property type="entry name" value="Exonuc_VII_S"/>
    <property type="match status" value="1"/>
</dbReference>
<dbReference type="GO" id="GO:0008855">
    <property type="term" value="F:exodeoxyribonuclease VII activity"/>
    <property type="evidence" value="ECO:0007669"/>
    <property type="project" value="UniProtKB-EC"/>
</dbReference>
<dbReference type="RefSeq" id="WP_126990253.1">
    <property type="nucleotide sequence ID" value="NZ_JBHUOR010000143.1"/>
</dbReference>
<dbReference type="NCBIfam" id="NF002140">
    <property type="entry name" value="PRK00977.1-4"/>
    <property type="match status" value="1"/>
</dbReference>
<dbReference type="EC" id="3.1.11.6" evidence="6"/>
<evidence type="ECO:0000313" key="8">
    <source>
        <dbReference type="EMBL" id="MFD2870811.1"/>
    </source>
</evidence>
<dbReference type="InterPro" id="IPR037004">
    <property type="entry name" value="Exonuc_VII_ssu_sf"/>
</dbReference>
<comment type="subunit">
    <text evidence="6">Heterooligomer composed of large and small subunits.</text>
</comment>
<sequence>MASKKKTFEQSMTELEEIVRKLEQGDASLEDAIALYQQGMILSKNCHEQLQQAEQQLVAVVNEDGSQQPFATDGEK</sequence>
<dbReference type="PANTHER" id="PTHR34137">
    <property type="entry name" value="EXODEOXYRIBONUCLEASE 7 SMALL SUBUNIT"/>
    <property type="match status" value="1"/>
</dbReference>
<reference evidence="9" key="1">
    <citation type="journal article" date="2019" name="Int. J. Syst. Evol. Microbiol.">
        <title>The Global Catalogue of Microorganisms (GCM) 10K type strain sequencing project: providing services to taxonomists for standard genome sequencing and annotation.</title>
        <authorList>
            <consortium name="The Broad Institute Genomics Platform"/>
            <consortium name="The Broad Institute Genome Sequencing Center for Infectious Disease"/>
            <person name="Wu L."/>
            <person name="Ma J."/>
        </authorList>
    </citation>
    <scope>NUCLEOTIDE SEQUENCE [LARGE SCALE GENOMIC DNA]</scope>
    <source>
        <strain evidence="9">KCTC 33522</strain>
    </source>
</reference>
<keyword evidence="9" id="KW-1185">Reference proteome</keyword>
<comment type="similarity">
    <text evidence="1 6">Belongs to the XseB family.</text>
</comment>
<evidence type="ECO:0000256" key="5">
    <source>
        <dbReference type="ARBA" id="ARBA00022839"/>
    </source>
</evidence>
<dbReference type="Proteomes" id="UP001597568">
    <property type="component" value="Unassembled WGS sequence"/>
</dbReference>
<evidence type="ECO:0000313" key="9">
    <source>
        <dbReference type="Proteomes" id="UP001597568"/>
    </source>
</evidence>
<dbReference type="NCBIfam" id="NF002138">
    <property type="entry name" value="PRK00977.1-2"/>
    <property type="match status" value="1"/>
</dbReference>
<organism evidence="8 9">
    <name type="scientific">Kurthia populi</name>
    <dbReference type="NCBI Taxonomy" id="1562132"/>
    <lineage>
        <taxon>Bacteria</taxon>
        <taxon>Bacillati</taxon>
        <taxon>Bacillota</taxon>
        <taxon>Bacilli</taxon>
        <taxon>Bacillales</taxon>
        <taxon>Caryophanaceae</taxon>
        <taxon>Kurthia</taxon>
    </lineage>
</organism>
<proteinExistence type="inferred from homology"/>
<gene>
    <name evidence="6" type="primary">xseB</name>
    <name evidence="8" type="ORF">ACFSY7_20125</name>
</gene>
<protein>
    <recommendedName>
        <fullName evidence="6">Exodeoxyribonuclease 7 small subunit</fullName>
        <ecNumber evidence="6">3.1.11.6</ecNumber>
    </recommendedName>
    <alternativeName>
        <fullName evidence="6">Exodeoxyribonuclease VII small subunit</fullName>
        <shortName evidence="6">Exonuclease VII small subunit</shortName>
    </alternativeName>
</protein>
<comment type="catalytic activity">
    <reaction evidence="6">
        <text>Exonucleolytic cleavage in either 5'- to 3'- or 3'- to 5'-direction to yield nucleoside 5'-phosphates.</text>
        <dbReference type="EC" id="3.1.11.6"/>
    </reaction>
</comment>
<name>A0ABW5Y7T4_9BACL</name>
<evidence type="ECO:0000256" key="7">
    <source>
        <dbReference type="SAM" id="Coils"/>
    </source>
</evidence>
<comment type="function">
    <text evidence="6">Bidirectionally degrades single-stranded DNA into large acid-insoluble oligonucleotides, which are then degraded further into small acid-soluble oligonucleotides.</text>
</comment>
<dbReference type="EMBL" id="JBHUOR010000143">
    <property type="protein sequence ID" value="MFD2870811.1"/>
    <property type="molecule type" value="Genomic_DNA"/>
</dbReference>
<dbReference type="NCBIfam" id="TIGR01280">
    <property type="entry name" value="xseB"/>
    <property type="match status" value="1"/>
</dbReference>
<feature type="coiled-coil region" evidence="7">
    <location>
        <begin position="5"/>
        <end position="63"/>
    </location>
</feature>
<comment type="caution">
    <text evidence="8">The sequence shown here is derived from an EMBL/GenBank/DDBJ whole genome shotgun (WGS) entry which is preliminary data.</text>
</comment>
<dbReference type="PANTHER" id="PTHR34137:SF1">
    <property type="entry name" value="EXODEOXYRIBONUCLEASE 7 SMALL SUBUNIT"/>
    <property type="match status" value="1"/>
</dbReference>
<evidence type="ECO:0000256" key="1">
    <source>
        <dbReference type="ARBA" id="ARBA00009998"/>
    </source>
</evidence>
<accession>A0ABW5Y7T4</accession>
<keyword evidence="4 6" id="KW-0378">Hydrolase</keyword>
<comment type="subcellular location">
    <subcellularLocation>
        <location evidence="6">Cytoplasm</location>
    </subcellularLocation>
</comment>
<dbReference type="SUPFAM" id="SSF116842">
    <property type="entry name" value="XseB-like"/>
    <property type="match status" value="1"/>
</dbReference>
<keyword evidence="7" id="KW-0175">Coiled coil</keyword>
<evidence type="ECO:0000256" key="2">
    <source>
        <dbReference type="ARBA" id="ARBA00022490"/>
    </source>
</evidence>